<dbReference type="Proteomes" id="UP000606720">
    <property type="component" value="Unassembled WGS sequence"/>
</dbReference>
<organism evidence="4 5">
    <name type="scientific">Roseburia zhanii</name>
    <dbReference type="NCBI Taxonomy" id="2763064"/>
    <lineage>
        <taxon>Bacteria</taxon>
        <taxon>Bacillati</taxon>
        <taxon>Bacillota</taxon>
        <taxon>Clostridia</taxon>
        <taxon>Lachnospirales</taxon>
        <taxon>Lachnospiraceae</taxon>
        <taxon>Roseburia</taxon>
    </lineage>
</organism>
<gene>
    <name evidence="4" type="ORF">H8S17_06675</name>
</gene>
<feature type="domain" description="Cell envelope-related transcriptional attenuator" evidence="3">
    <location>
        <begin position="117"/>
        <end position="277"/>
    </location>
</feature>
<dbReference type="AlphaFoldDB" id="A0A923LN11"/>
<keyword evidence="2" id="KW-0472">Membrane</keyword>
<dbReference type="InterPro" id="IPR004474">
    <property type="entry name" value="LytR_CpsA_psr"/>
</dbReference>
<keyword evidence="5" id="KW-1185">Reference proteome</keyword>
<feature type="transmembrane region" description="Helical" evidence="2">
    <location>
        <begin position="15"/>
        <end position="37"/>
    </location>
</feature>
<evidence type="ECO:0000313" key="5">
    <source>
        <dbReference type="Proteomes" id="UP000606720"/>
    </source>
</evidence>
<evidence type="ECO:0000259" key="3">
    <source>
        <dbReference type="Pfam" id="PF03816"/>
    </source>
</evidence>
<dbReference type="PANTHER" id="PTHR33392:SF6">
    <property type="entry name" value="POLYISOPRENYL-TEICHOIC ACID--PEPTIDOGLYCAN TEICHOIC ACID TRANSFERASE TAGU"/>
    <property type="match status" value="1"/>
</dbReference>
<reference evidence="4" key="1">
    <citation type="submission" date="2020-08" db="EMBL/GenBank/DDBJ databases">
        <title>Genome public.</title>
        <authorList>
            <person name="Liu C."/>
            <person name="Sun Q."/>
        </authorList>
    </citation>
    <scope>NUCLEOTIDE SEQUENCE</scope>
    <source>
        <strain evidence="4">BX1005</strain>
    </source>
</reference>
<evidence type="ECO:0000256" key="2">
    <source>
        <dbReference type="SAM" id="Phobius"/>
    </source>
</evidence>
<dbReference type="NCBIfam" id="TIGR00350">
    <property type="entry name" value="lytR_cpsA_psr"/>
    <property type="match status" value="1"/>
</dbReference>
<dbReference type="Pfam" id="PF03816">
    <property type="entry name" value="LytR_cpsA_psr"/>
    <property type="match status" value="1"/>
</dbReference>
<keyword evidence="2" id="KW-0812">Transmembrane</keyword>
<name>A0A923LN11_9FIRM</name>
<dbReference type="InterPro" id="IPR050922">
    <property type="entry name" value="LytR/CpsA/Psr_CW_biosynth"/>
</dbReference>
<evidence type="ECO:0000313" key="4">
    <source>
        <dbReference type="EMBL" id="MBC5713900.1"/>
    </source>
</evidence>
<protein>
    <submittedName>
        <fullName evidence="4">LCP family protein</fullName>
    </submittedName>
</protein>
<sequence>MLEQTDTVKKKKMSITATAVLTIICIIVVIAGIVVLLRSMGKEKMTTPAVVTDKITNIGDKADDLKGNQISYKDKIYALNEDLTTILVMGIDDETYTEVGGNSWSAEEGSYYNGGQADALFLILLNPHMKKTDIIAINRNAMADIDVWDETGNYEGIFKKQICLQHGYGYGGTESCEYQVKAVSRMFHNISIDAYAAISMDAIPELNDAVGGIEVEVLDDIIYPEYDMNLHQGDVVTLSGEKAYWYIRLRNENVFDSSEQRLQRQKQYLTTFLAKAKSASVSDVRTAAKLYKIAQKYMVTDIDAGSCIYLATEASGYTFDMEDIYSLKGETIQGNRFEEFYVDEDALEELIVELFYEPVEK</sequence>
<comment type="similarity">
    <text evidence="1">Belongs to the LytR/CpsA/Psr (LCP) family.</text>
</comment>
<evidence type="ECO:0000256" key="1">
    <source>
        <dbReference type="ARBA" id="ARBA00006068"/>
    </source>
</evidence>
<keyword evidence="2" id="KW-1133">Transmembrane helix</keyword>
<dbReference type="Gene3D" id="3.40.630.190">
    <property type="entry name" value="LCP protein"/>
    <property type="match status" value="1"/>
</dbReference>
<dbReference type="RefSeq" id="WP_186866695.1">
    <property type="nucleotide sequence ID" value="NZ_JACOPH010000004.1"/>
</dbReference>
<accession>A0A923LN11</accession>
<proteinExistence type="inferred from homology"/>
<dbReference type="PANTHER" id="PTHR33392">
    <property type="entry name" value="POLYISOPRENYL-TEICHOIC ACID--PEPTIDOGLYCAN TEICHOIC ACID TRANSFERASE TAGU"/>
    <property type="match status" value="1"/>
</dbReference>
<dbReference type="EMBL" id="JACOPH010000004">
    <property type="protein sequence ID" value="MBC5713900.1"/>
    <property type="molecule type" value="Genomic_DNA"/>
</dbReference>
<comment type="caution">
    <text evidence="4">The sequence shown here is derived from an EMBL/GenBank/DDBJ whole genome shotgun (WGS) entry which is preliminary data.</text>
</comment>